<dbReference type="InterPro" id="IPR018497">
    <property type="entry name" value="Peptidase_M13_C"/>
</dbReference>
<feature type="domain" description="Peptidase M13 C-terminal" evidence="2">
    <location>
        <begin position="1"/>
        <end position="166"/>
    </location>
</feature>
<evidence type="ECO:0000313" key="4">
    <source>
        <dbReference type="Proteomes" id="UP001162162"/>
    </source>
</evidence>
<dbReference type="PANTHER" id="PTHR11733">
    <property type="entry name" value="ZINC METALLOPROTEASE FAMILY M13 NEPRILYSIN-RELATED"/>
    <property type="match status" value="1"/>
</dbReference>
<gene>
    <name evidence="3" type="ORF">NQ318_005239</name>
</gene>
<dbReference type="GO" id="GO:0005886">
    <property type="term" value="C:plasma membrane"/>
    <property type="evidence" value="ECO:0007669"/>
    <property type="project" value="TreeGrafter"/>
</dbReference>
<dbReference type="GO" id="GO:0004222">
    <property type="term" value="F:metalloendopeptidase activity"/>
    <property type="evidence" value="ECO:0007669"/>
    <property type="project" value="InterPro"/>
</dbReference>
<protein>
    <recommendedName>
        <fullName evidence="2">Peptidase M13 C-terminal domain-containing protein</fullName>
    </recommendedName>
</protein>
<dbReference type="InterPro" id="IPR024079">
    <property type="entry name" value="MetalloPept_cat_dom_sf"/>
</dbReference>
<dbReference type="InterPro" id="IPR000718">
    <property type="entry name" value="Peptidase_M13"/>
</dbReference>
<feature type="compositionally biased region" description="Acidic residues" evidence="1">
    <location>
        <begin position="175"/>
        <end position="184"/>
    </location>
</feature>
<dbReference type="CDD" id="cd08662">
    <property type="entry name" value="M13"/>
    <property type="match status" value="1"/>
</dbReference>
<feature type="region of interest" description="Disordered" evidence="1">
    <location>
        <begin position="172"/>
        <end position="191"/>
    </location>
</feature>
<organism evidence="3 4">
    <name type="scientific">Aromia moschata</name>
    <dbReference type="NCBI Taxonomy" id="1265417"/>
    <lineage>
        <taxon>Eukaryota</taxon>
        <taxon>Metazoa</taxon>
        <taxon>Ecdysozoa</taxon>
        <taxon>Arthropoda</taxon>
        <taxon>Hexapoda</taxon>
        <taxon>Insecta</taxon>
        <taxon>Pterygota</taxon>
        <taxon>Neoptera</taxon>
        <taxon>Endopterygota</taxon>
        <taxon>Coleoptera</taxon>
        <taxon>Polyphaga</taxon>
        <taxon>Cucujiformia</taxon>
        <taxon>Chrysomeloidea</taxon>
        <taxon>Cerambycidae</taxon>
        <taxon>Cerambycinae</taxon>
        <taxon>Callichromatini</taxon>
        <taxon>Aromia</taxon>
    </lineage>
</organism>
<evidence type="ECO:0000259" key="2">
    <source>
        <dbReference type="Pfam" id="PF01431"/>
    </source>
</evidence>
<dbReference type="Proteomes" id="UP001162162">
    <property type="component" value="Unassembled WGS sequence"/>
</dbReference>
<dbReference type="PANTHER" id="PTHR11733:SF238">
    <property type="entry name" value="FI07649P-RELATED"/>
    <property type="match status" value="1"/>
</dbReference>
<dbReference type="PRINTS" id="PR00786">
    <property type="entry name" value="NEPRILYSIN"/>
</dbReference>
<keyword evidence="4" id="KW-1185">Reference proteome</keyword>
<evidence type="ECO:0000256" key="1">
    <source>
        <dbReference type="SAM" id="MobiDB-lite"/>
    </source>
</evidence>
<dbReference type="AlphaFoldDB" id="A0AAV8XVG5"/>
<accession>A0AAV8XVG5</accession>
<reference evidence="3" key="1">
    <citation type="journal article" date="2023" name="Insect Mol. Biol.">
        <title>Genome sequencing provides insights into the evolution of gene families encoding plant cell wall-degrading enzymes in longhorned beetles.</title>
        <authorList>
            <person name="Shin N.R."/>
            <person name="Okamura Y."/>
            <person name="Kirsch R."/>
            <person name="Pauchet Y."/>
        </authorList>
    </citation>
    <scope>NUCLEOTIDE SEQUENCE</scope>
    <source>
        <strain evidence="3">AMC_N1</strain>
    </source>
</reference>
<dbReference type="Gene3D" id="3.40.390.10">
    <property type="entry name" value="Collagenase (Catalytic Domain)"/>
    <property type="match status" value="1"/>
</dbReference>
<proteinExistence type="predicted"/>
<dbReference type="GO" id="GO:0016485">
    <property type="term" value="P:protein processing"/>
    <property type="evidence" value="ECO:0007669"/>
    <property type="project" value="TreeGrafter"/>
</dbReference>
<comment type="caution">
    <text evidence="3">The sequence shown here is derived from an EMBL/GenBank/DDBJ whole genome shotgun (WGS) entry which is preliminary data.</text>
</comment>
<dbReference type="SUPFAM" id="SSF55486">
    <property type="entry name" value="Metalloproteases ('zincins'), catalytic domain"/>
    <property type="match status" value="1"/>
</dbReference>
<dbReference type="EMBL" id="JAPWTK010000322">
    <property type="protein sequence ID" value="KAJ8942535.1"/>
    <property type="molecule type" value="Genomic_DNA"/>
</dbReference>
<sequence>MLQPPFYNRHFPKALNFGGIGVVIGHEITHGFDDKGRLFDHEGNLHLWWRDSSIEKFYEKSQCMIEQYDQYVVPEIRVALDGYLTQGENIADNGGLKQAYRAYETWLSKQPKADETLPGVNLTGRQLFFLNFAQVWCGQQRIEAAKNRIRTSVHSPGIFRVLGVLKLEQSKEESISDEESDNDSNDTSVMKSYRPRKSSLTFSNKQNHYGSFYLRMGAVDLTENFLYE</sequence>
<name>A0AAV8XVG5_9CUCU</name>
<evidence type="ECO:0000313" key="3">
    <source>
        <dbReference type="EMBL" id="KAJ8942535.1"/>
    </source>
</evidence>
<dbReference type="Pfam" id="PF01431">
    <property type="entry name" value="Peptidase_M13"/>
    <property type="match status" value="1"/>
</dbReference>
<dbReference type="PROSITE" id="PS51885">
    <property type="entry name" value="NEPRILYSIN"/>
    <property type="match status" value="1"/>
</dbReference>